<organism evidence="7">
    <name type="scientific">Taenia asiatica</name>
    <name type="common">Asian tapeworm</name>
    <dbReference type="NCBI Taxonomy" id="60517"/>
    <lineage>
        <taxon>Eukaryota</taxon>
        <taxon>Metazoa</taxon>
        <taxon>Spiralia</taxon>
        <taxon>Lophotrochozoa</taxon>
        <taxon>Platyhelminthes</taxon>
        <taxon>Cestoda</taxon>
        <taxon>Eucestoda</taxon>
        <taxon>Cyclophyllidea</taxon>
        <taxon>Taeniidae</taxon>
        <taxon>Taenia</taxon>
    </lineage>
</organism>
<dbReference type="UniPathway" id="UPA00196"/>
<feature type="signal peptide" evidence="4">
    <location>
        <begin position="1"/>
        <end position="22"/>
    </location>
</feature>
<dbReference type="EMBL" id="UYRS01018629">
    <property type="protein sequence ID" value="VDK38512.1"/>
    <property type="molecule type" value="Genomic_DNA"/>
</dbReference>
<dbReference type="Pfam" id="PF02585">
    <property type="entry name" value="PIG-L"/>
    <property type="match status" value="1"/>
</dbReference>
<evidence type="ECO:0000256" key="2">
    <source>
        <dbReference type="ARBA" id="ARBA00012176"/>
    </source>
</evidence>
<dbReference type="InterPro" id="IPR024078">
    <property type="entry name" value="LmbE-like_dom_sf"/>
</dbReference>
<evidence type="ECO:0000313" key="5">
    <source>
        <dbReference type="EMBL" id="VDK38512.1"/>
    </source>
</evidence>
<evidence type="ECO:0000256" key="1">
    <source>
        <dbReference type="ARBA" id="ARBA00006066"/>
    </source>
</evidence>
<dbReference type="PANTHER" id="PTHR12993">
    <property type="entry name" value="N-ACETYLGLUCOSAMINYL-PHOSPHATIDYLINOSITOL DE-N-ACETYLASE-RELATED"/>
    <property type="match status" value="1"/>
</dbReference>
<keyword evidence="6" id="KW-1185">Reference proteome</keyword>
<feature type="chain" id="PRO_5043132669" description="N-acetylglucosaminylphosphatidylinositol deacetylase" evidence="4">
    <location>
        <begin position="23"/>
        <end position="241"/>
    </location>
</feature>
<reference evidence="5 6" key="2">
    <citation type="submission" date="2018-11" db="EMBL/GenBank/DDBJ databases">
        <authorList>
            <consortium name="Pathogen Informatics"/>
        </authorList>
    </citation>
    <scope>NUCLEOTIDE SEQUENCE [LARGE SCALE GENOMIC DNA]</scope>
</reference>
<dbReference type="GO" id="GO:0005783">
    <property type="term" value="C:endoplasmic reticulum"/>
    <property type="evidence" value="ECO:0007669"/>
    <property type="project" value="TreeGrafter"/>
</dbReference>
<gene>
    <name evidence="5" type="ORF">TASK_LOCUS7517</name>
</gene>
<comment type="similarity">
    <text evidence="1">Belongs to the PIGL family.</text>
</comment>
<dbReference type="EC" id="3.5.1.89" evidence="2"/>
<dbReference type="Gene3D" id="3.40.50.10320">
    <property type="entry name" value="LmbE-like"/>
    <property type="match status" value="1"/>
</dbReference>
<dbReference type="WBParaSite" id="TASK_0000751601-mRNA-1">
    <property type="protein sequence ID" value="TASK_0000751601-mRNA-1"/>
    <property type="gene ID" value="TASK_0000751601"/>
</dbReference>
<dbReference type="GO" id="GO:0000225">
    <property type="term" value="F:N-acetylglucosaminylphosphatidylinositol deacetylase activity"/>
    <property type="evidence" value="ECO:0007669"/>
    <property type="project" value="UniProtKB-EC"/>
</dbReference>
<reference evidence="7" key="1">
    <citation type="submission" date="2017-02" db="UniProtKB">
        <authorList>
            <consortium name="WormBaseParasite"/>
        </authorList>
    </citation>
    <scope>IDENTIFICATION</scope>
</reference>
<evidence type="ECO:0000313" key="6">
    <source>
        <dbReference type="Proteomes" id="UP000282613"/>
    </source>
</evidence>
<accession>A0A0R3WAE8</accession>
<keyword evidence="3" id="KW-0472">Membrane</keyword>
<dbReference type="OrthoDB" id="440160at2759"/>
<protein>
    <recommendedName>
        <fullName evidence="2">N-acetylglucosaminylphosphatidylinositol deacetylase</fullName>
        <ecNumber evidence="2">3.5.1.89</ecNumber>
    </recommendedName>
</protein>
<dbReference type="STRING" id="60517.A0A0R3WAE8"/>
<proteinExistence type="inferred from homology"/>
<evidence type="ECO:0000256" key="4">
    <source>
        <dbReference type="SAM" id="SignalP"/>
    </source>
</evidence>
<dbReference type="AlphaFoldDB" id="A0A0R3WAE8"/>
<dbReference type="InterPro" id="IPR003737">
    <property type="entry name" value="GlcNAc_PI_deacetylase-related"/>
</dbReference>
<keyword evidence="4" id="KW-0732">Signal</keyword>
<dbReference type="SUPFAM" id="SSF102588">
    <property type="entry name" value="LmbE-like"/>
    <property type="match status" value="1"/>
</dbReference>
<evidence type="ECO:0000256" key="3">
    <source>
        <dbReference type="SAM" id="Phobius"/>
    </source>
</evidence>
<dbReference type="GO" id="GO:0016020">
    <property type="term" value="C:membrane"/>
    <property type="evidence" value="ECO:0007669"/>
    <property type="project" value="GOC"/>
</dbReference>
<evidence type="ECO:0000313" key="7">
    <source>
        <dbReference type="WBParaSite" id="TASK_0000751601-mRNA-1"/>
    </source>
</evidence>
<dbReference type="Proteomes" id="UP000282613">
    <property type="component" value="Unassembled WGS sequence"/>
</dbReference>
<keyword evidence="3" id="KW-0812">Transmembrane</keyword>
<dbReference type="PANTHER" id="PTHR12993:SF11">
    <property type="entry name" value="N-ACETYLGLUCOSAMINYL-PHOSPHATIDYLINOSITOL DE-N-ACETYLASE"/>
    <property type="match status" value="1"/>
</dbReference>
<keyword evidence="3" id="KW-1133">Transmembrane helix</keyword>
<sequence>MILVVFILLFFCGLCMVYLGQSLKRPTIQGPILIVTAHPDDECMFFSPVILSLLKWDIPVDLLCLSSGNYYGVGRTRRNELRRSVSILGIRHHRLVCDKKLPDNPRKIWPAERVQMYVCKAVRKWHSKTIISFDISGVSGHSNHCQIHSALAEMPRGVPGMFVYCLKTYKPLFKYCTPLIVLLAFCLEHEHVFCVPFTGTLTPHKAMLQHRSQLLWFRYLYMVFASYMYINVLFPLNTMER</sequence>
<dbReference type="GO" id="GO:0006506">
    <property type="term" value="P:GPI anchor biosynthetic process"/>
    <property type="evidence" value="ECO:0007669"/>
    <property type="project" value="UniProtKB-UniPathway"/>
</dbReference>
<feature type="transmembrane region" description="Helical" evidence="3">
    <location>
        <begin position="216"/>
        <end position="236"/>
    </location>
</feature>
<name>A0A0R3WAE8_TAEAS</name>